<dbReference type="InterPro" id="IPR012891">
    <property type="entry name" value="GCK_dom"/>
</dbReference>
<comment type="caution">
    <text evidence="3">The sequence shown here is derived from an EMBL/GenBank/DDBJ whole genome shotgun (WGS) entry which is preliminary data.</text>
</comment>
<feature type="region of interest" description="Disordered" evidence="1">
    <location>
        <begin position="1"/>
        <end position="36"/>
    </location>
</feature>
<dbReference type="Proteomes" id="UP000789595">
    <property type="component" value="Unassembled WGS sequence"/>
</dbReference>
<protein>
    <recommendedName>
        <fullName evidence="2">GCK domain-containing protein</fullName>
    </recommendedName>
</protein>
<dbReference type="SMART" id="SM01227">
    <property type="entry name" value="GCK"/>
    <property type="match status" value="1"/>
</dbReference>
<dbReference type="OrthoDB" id="2148418at2759"/>
<feature type="region of interest" description="Disordered" evidence="1">
    <location>
        <begin position="122"/>
        <end position="143"/>
    </location>
</feature>
<feature type="domain" description="GCK" evidence="2">
    <location>
        <begin position="39"/>
        <end position="113"/>
    </location>
</feature>
<dbReference type="Gene3D" id="1.10.287.2900">
    <property type="match status" value="1"/>
</dbReference>
<evidence type="ECO:0000313" key="4">
    <source>
        <dbReference type="Proteomes" id="UP000789595"/>
    </source>
</evidence>
<feature type="compositionally biased region" description="Low complexity" evidence="1">
    <location>
        <begin position="1"/>
        <end position="32"/>
    </location>
</feature>
<name>A0A8J2WYH4_9STRA</name>
<sequence>MPSPAASDGAATAAPEATDKAPAPEAAATSDAAESKEEEDCGFCTYMRAGPCGEVFTAWEKCVEDHRSRDEDFAKGCVPATRALTECMSEHKDYYELPDQEAPAADAPETAPIAAATVADAPAATASVEPAGGDPAAESRAAA</sequence>
<dbReference type="Pfam" id="PF07802">
    <property type="entry name" value="GCK"/>
    <property type="match status" value="1"/>
</dbReference>
<evidence type="ECO:0000259" key="2">
    <source>
        <dbReference type="SMART" id="SM01227"/>
    </source>
</evidence>
<evidence type="ECO:0000313" key="3">
    <source>
        <dbReference type="EMBL" id="CAH0366776.1"/>
    </source>
</evidence>
<proteinExistence type="predicted"/>
<feature type="compositionally biased region" description="Low complexity" evidence="1">
    <location>
        <begin position="122"/>
        <end position="131"/>
    </location>
</feature>
<dbReference type="PANTHER" id="PTHR34357:SF2">
    <property type="entry name" value="F26F24.3-RELATED"/>
    <property type="match status" value="1"/>
</dbReference>
<accession>A0A8J2WYH4</accession>
<evidence type="ECO:0000256" key="1">
    <source>
        <dbReference type="SAM" id="MobiDB-lite"/>
    </source>
</evidence>
<keyword evidence="4" id="KW-1185">Reference proteome</keyword>
<reference evidence="3" key="1">
    <citation type="submission" date="2021-11" db="EMBL/GenBank/DDBJ databases">
        <authorList>
            <consortium name="Genoscope - CEA"/>
            <person name="William W."/>
        </authorList>
    </citation>
    <scope>NUCLEOTIDE SEQUENCE</scope>
</reference>
<organism evidence="3 4">
    <name type="scientific">Pelagomonas calceolata</name>
    <dbReference type="NCBI Taxonomy" id="35677"/>
    <lineage>
        <taxon>Eukaryota</taxon>
        <taxon>Sar</taxon>
        <taxon>Stramenopiles</taxon>
        <taxon>Ochrophyta</taxon>
        <taxon>Pelagophyceae</taxon>
        <taxon>Pelagomonadales</taxon>
        <taxon>Pelagomonadaceae</taxon>
        <taxon>Pelagomonas</taxon>
    </lineage>
</organism>
<dbReference type="PANTHER" id="PTHR34357">
    <property type="entry name" value="F7A19.14 PROTEIN-RELATED"/>
    <property type="match status" value="1"/>
</dbReference>
<dbReference type="AlphaFoldDB" id="A0A8J2WYH4"/>
<gene>
    <name evidence="3" type="ORF">PECAL_1P32850</name>
</gene>
<dbReference type="EMBL" id="CAKKNE010000001">
    <property type="protein sequence ID" value="CAH0366776.1"/>
    <property type="molecule type" value="Genomic_DNA"/>
</dbReference>